<feature type="zinc finger region" description="C3H1-type" evidence="5">
    <location>
        <begin position="4"/>
        <end position="32"/>
    </location>
</feature>
<gene>
    <name evidence="7" type="ORF">CHLNCDRAFT_27455</name>
</gene>
<dbReference type="PANTHER" id="PTHR12506">
    <property type="entry name" value="PROTEIN PHOSPHATASE RELATED"/>
    <property type="match status" value="1"/>
</dbReference>
<feature type="non-terminal residue" evidence="7">
    <location>
        <position position="1"/>
    </location>
</feature>
<keyword evidence="4" id="KW-0238">DNA-binding</keyword>
<evidence type="ECO:0000313" key="8">
    <source>
        <dbReference type="Proteomes" id="UP000008141"/>
    </source>
</evidence>
<dbReference type="Gene3D" id="4.10.1000.10">
    <property type="entry name" value="Zinc finger, CCCH-type"/>
    <property type="match status" value="1"/>
</dbReference>
<dbReference type="SUPFAM" id="SSF90229">
    <property type="entry name" value="CCCH zinc finger"/>
    <property type="match status" value="2"/>
</dbReference>
<dbReference type="GO" id="GO:0008270">
    <property type="term" value="F:zinc ion binding"/>
    <property type="evidence" value="ECO:0007669"/>
    <property type="project" value="UniProtKB-KW"/>
</dbReference>
<dbReference type="InterPro" id="IPR036855">
    <property type="entry name" value="Znf_CCCH_sf"/>
</dbReference>
<evidence type="ECO:0000313" key="7">
    <source>
        <dbReference type="EMBL" id="EFN51860.1"/>
    </source>
</evidence>
<dbReference type="InParanoid" id="E1ZQW7"/>
<dbReference type="Pfam" id="PF00642">
    <property type="entry name" value="zf-CCCH"/>
    <property type="match status" value="2"/>
</dbReference>
<dbReference type="STRING" id="554065.E1ZQW7"/>
<protein>
    <recommendedName>
        <fullName evidence="6">C3H1-type domain-containing protein</fullName>
    </recommendedName>
</protein>
<dbReference type="OMA" id="AICPHYS"/>
<evidence type="ECO:0000256" key="3">
    <source>
        <dbReference type="ARBA" id="ARBA00022833"/>
    </source>
</evidence>
<name>E1ZQW7_CHLVA</name>
<sequence length="71" mass="8160">FPQRPGQPVCDFYQKTGHCRFGELCKYHHPAEFAVRLNPRGLPVRPGQPVCTFYQKTGECKFGPACKYHHP</sequence>
<dbReference type="InterPro" id="IPR000571">
    <property type="entry name" value="Znf_CCCH"/>
</dbReference>
<feature type="domain" description="C3H1-type" evidence="6">
    <location>
        <begin position="4"/>
        <end position="32"/>
    </location>
</feature>
<dbReference type="AlphaFoldDB" id="E1ZQW7"/>
<proteinExistence type="predicted"/>
<dbReference type="PANTHER" id="PTHR12506:SF50">
    <property type="entry name" value="ZINC FINGER CCCH DOMAIN-CONTAINING PROTEIN 26"/>
    <property type="match status" value="1"/>
</dbReference>
<evidence type="ECO:0000256" key="5">
    <source>
        <dbReference type="PROSITE-ProRule" id="PRU00723"/>
    </source>
</evidence>
<dbReference type="InterPro" id="IPR050974">
    <property type="entry name" value="Plant_ZF_CCCH"/>
</dbReference>
<evidence type="ECO:0000256" key="1">
    <source>
        <dbReference type="ARBA" id="ARBA00022723"/>
    </source>
</evidence>
<dbReference type="RefSeq" id="XP_005843962.1">
    <property type="nucleotide sequence ID" value="XM_005843900.1"/>
</dbReference>
<keyword evidence="2 5" id="KW-0863">Zinc-finger</keyword>
<keyword evidence="1 5" id="KW-0479">Metal-binding</keyword>
<reference evidence="7 8" key="1">
    <citation type="journal article" date="2010" name="Plant Cell">
        <title>The Chlorella variabilis NC64A genome reveals adaptation to photosymbiosis, coevolution with viruses, and cryptic sex.</title>
        <authorList>
            <person name="Blanc G."/>
            <person name="Duncan G."/>
            <person name="Agarkova I."/>
            <person name="Borodovsky M."/>
            <person name="Gurnon J."/>
            <person name="Kuo A."/>
            <person name="Lindquist E."/>
            <person name="Lucas S."/>
            <person name="Pangilinan J."/>
            <person name="Polle J."/>
            <person name="Salamov A."/>
            <person name="Terry A."/>
            <person name="Yamada T."/>
            <person name="Dunigan D.D."/>
            <person name="Grigoriev I.V."/>
            <person name="Claverie J.M."/>
            <person name="Van Etten J.L."/>
        </authorList>
    </citation>
    <scope>NUCLEOTIDE SEQUENCE [LARGE SCALE GENOMIC DNA]</scope>
    <source>
        <strain evidence="7 8">NC64A</strain>
    </source>
</reference>
<dbReference type="eggNOG" id="KOG1677">
    <property type="taxonomic scope" value="Eukaryota"/>
</dbReference>
<evidence type="ECO:0000259" key="6">
    <source>
        <dbReference type="PROSITE" id="PS50103"/>
    </source>
</evidence>
<dbReference type="KEGG" id="cvr:CHLNCDRAFT_27455"/>
<dbReference type="OrthoDB" id="411372at2759"/>
<accession>E1ZQW7</accession>
<feature type="domain" description="C3H1-type" evidence="6">
    <location>
        <begin position="45"/>
        <end position="71"/>
    </location>
</feature>
<dbReference type="GeneID" id="17351235"/>
<dbReference type="PROSITE" id="PS50103">
    <property type="entry name" value="ZF_C3H1"/>
    <property type="match status" value="2"/>
</dbReference>
<keyword evidence="3 5" id="KW-0862">Zinc</keyword>
<dbReference type="GO" id="GO:0003729">
    <property type="term" value="F:mRNA binding"/>
    <property type="evidence" value="ECO:0007669"/>
    <property type="project" value="TreeGrafter"/>
</dbReference>
<dbReference type="GO" id="GO:0003677">
    <property type="term" value="F:DNA binding"/>
    <property type="evidence" value="ECO:0007669"/>
    <property type="project" value="UniProtKB-KW"/>
</dbReference>
<feature type="zinc finger region" description="C3H1-type" evidence="5">
    <location>
        <begin position="45"/>
        <end position="71"/>
    </location>
</feature>
<dbReference type="EMBL" id="GL433860">
    <property type="protein sequence ID" value="EFN51860.1"/>
    <property type="molecule type" value="Genomic_DNA"/>
</dbReference>
<keyword evidence="8" id="KW-1185">Reference proteome</keyword>
<dbReference type="SMART" id="SM00356">
    <property type="entry name" value="ZnF_C3H1"/>
    <property type="match status" value="2"/>
</dbReference>
<organism evidence="8">
    <name type="scientific">Chlorella variabilis</name>
    <name type="common">Green alga</name>
    <dbReference type="NCBI Taxonomy" id="554065"/>
    <lineage>
        <taxon>Eukaryota</taxon>
        <taxon>Viridiplantae</taxon>
        <taxon>Chlorophyta</taxon>
        <taxon>core chlorophytes</taxon>
        <taxon>Trebouxiophyceae</taxon>
        <taxon>Chlorellales</taxon>
        <taxon>Chlorellaceae</taxon>
        <taxon>Chlorella clade</taxon>
        <taxon>Chlorella</taxon>
    </lineage>
</organism>
<dbReference type="Proteomes" id="UP000008141">
    <property type="component" value="Unassembled WGS sequence"/>
</dbReference>
<evidence type="ECO:0000256" key="2">
    <source>
        <dbReference type="ARBA" id="ARBA00022771"/>
    </source>
</evidence>
<evidence type="ECO:0000256" key="4">
    <source>
        <dbReference type="ARBA" id="ARBA00023125"/>
    </source>
</evidence>